<dbReference type="InterPro" id="IPR050595">
    <property type="entry name" value="Bact_response_regulator"/>
</dbReference>
<evidence type="ECO:0000259" key="3">
    <source>
        <dbReference type="PROSITE" id="PS50110"/>
    </source>
</evidence>
<dbReference type="InterPro" id="IPR011006">
    <property type="entry name" value="CheY-like_superfamily"/>
</dbReference>
<dbReference type="PROSITE" id="PS50110">
    <property type="entry name" value="RESPONSE_REGULATORY"/>
    <property type="match status" value="1"/>
</dbReference>
<feature type="domain" description="Response regulatory" evidence="3">
    <location>
        <begin position="3"/>
        <end position="118"/>
    </location>
</feature>
<dbReference type="AlphaFoldDB" id="A0A1Y6BI20"/>
<dbReference type="Gene3D" id="3.40.50.2300">
    <property type="match status" value="1"/>
</dbReference>
<gene>
    <name evidence="4" type="ORF">SAMN06296036_105183</name>
</gene>
<evidence type="ECO:0000256" key="1">
    <source>
        <dbReference type="ARBA" id="ARBA00022553"/>
    </source>
</evidence>
<proteinExistence type="predicted"/>
<dbReference type="InterPro" id="IPR001789">
    <property type="entry name" value="Sig_transdc_resp-reg_receiver"/>
</dbReference>
<dbReference type="RefSeq" id="WP_132317343.1">
    <property type="nucleotide sequence ID" value="NZ_FWZT01000005.1"/>
</dbReference>
<dbReference type="PANTHER" id="PTHR44591:SF3">
    <property type="entry name" value="RESPONSE REGULATORY DOMAIN-CONTAINING PROTEIN"/>
    <property type="match status" value="1"/>
</dbReference>
<dbReference type="PANTHER" id="PTHR44591">
    <property type="entry name" value="STRESS RESPONSE REGULATOR PROTEIN 1"/>
    <property type="match status" value="1"/>
</dbReference>
<dbReference type="SUPFAM" id="SSF52172">
    <property type="entry name" value="CheY-like"/>
    <property type="match status" value="1"/>
</dbReference>
<sequence length="122" mass="13891">MVSLLLIEDDGDIREMLKTKILAGVNGEIDFHEAQNGLVGFNVLNRVLPDLIVTDLAMPEMNGLELMKLLEMKGNRTPVFIFSGREEFEEIAKRFKRAKLFSKPMELDRMVKEITKIVNGLL</sequence>
<keyword evidence="1 2" id="KW-0597">Phosphoprotein</keyword>
<name>A0A1Y6BI20_9BACT</name>
<dbReference type="OrthoDB" id="9813953at2"/>
<protein>
    <submittedName>
        <fullName evidence="4">Response regulator receiver domain-containing protein</fullName>
    </submittedName>
</protein>
<dbReference type="Pfam" id="PF00072">
    <property type="entry name" value="Response_reg"/>
    <property type="match status" value="1"/>
</dbReference>
<dbReference type="SMART" id="SM00448">
    <property type="entry name" value="REC"/>
    <property type="match status" value="1"/>
</dbReference>
<evidence type="ECO:0000313" key="5">
    <source>
        <dbReference type="Proteomes" id="UP000192907"/>
    </source>
</evidence>
<accession>A0A1Y6BI20</accession>
<evidence type="ECO:0000313" key="4">
    <source>
        <dbReference type="EMBL" id="SMF12602.1"/>
    </source>
</evidence>
<evidence type="ECO:0000256" key="2">
    <source>
        <dbReference type="PROSITE-ProRule" id="PRU00169"/>
    </source>
</evidence>
<reference evidence="5" key="1">
    <citation type="submission" date="2017-04" db="EMBL/GenBank/DDBJ databases">
        <authorList>
            <person name="Varghese N."/>
            <person name="Submissions S."/>
        </authorList>
    </citation>
    <scope>NUCLEOTIDE SEQUENCE [LARGE SCALE GENOMIC DNA]</scope>
    <source>
        <strain evidence="5">RKEM611</strain>
    </source>
</reference>
<feature type="modified residue" description="4-aspartylphosphate" evidence="2">
    <location>
        <position position="55"/>
    </location>
</feature>
<keyword evidence="5" id="KW-1185">Reference proteome</keyword>
<dbReference type="Proteomes" id="UP000192907">
    <property type="component" value="Unassembled WGS sequence"/>
</dbReference>
<dbReference type="STRING" id="1513793.SAMN06296036_105183"/>
<dbReference type="CDD" id="cd00156">
    <property type="entry name" value="REC"/>
    <property type="match status" value="1"/>
</dbReference>
<organism evidence="4 5">
    <name type="scientific">Pseudobacteriovorax antillogorgiicola</name>
    <dbReference type="NCBI Taxonomy" id="1513793"/>
    <lineage>
        <taxon>Bacteria</taxon>
        <taxon>Pseudomonadati</taxon>
        <taxon>Bdellovibrionota</taxon>
        <taxon>Oligoflexia</taxon>
        <taxon>Oligoflexales</taxon>
        <taxon>Pseudobacteriovoracaceae</taxon>
        <taxon>Pseudobacteriovorax</taxon>
    </lineage>
</organism>
<dbReference type="EMBL" id="FWZT01000005">
    <property type="protein sequence ID" value="SMF12602.1"/>
    <property type="molecule type" value="Genomic_DNA"/>
</dbReference>
<dbReference type="GO" id="GO:0000160">
    <property type="term" value="P:phosphorelay signal transduction system"/>
    <property type="evidence" value="ECO:0007669"/>
    <property type="project" value="InterPro"/>
</dbReference>